<dbReference type="PANTHER" id="PTHR32322">
    <property type="entry name" value="INNER MEMBRANE TRANSPORTER"/>
    <property type="match status" value="1"/>
</dbReference>
<feature type="transmembrane region" description="Helical" evidence="7">
    <location>
        <begin position="190"/>
        <end position="212"/>
    </location>
</feature>
<evidence type="ECO:0000256" key="7">
    <source>
        <dbReference type="SAM" id="Phobius"/>
    </source>
</evidence>
<feature type="transmembrane region" description="Helical" evidence="7">
    <location>
        <begin position="106"/>
        <end position="126"/>
    </location>
</feature>
<feature type="transmembrane region" description="Helical" evidence="7">
    <location>
        <begin position="224"/>
        <end position="242"/>
    </location>
</feature>
<evidence type="ECO:0000256" key="3">
    <source>
        <dbReference type="ARBA" id="ARBA00022692"/>
    </source>
</evidence>
<feature type="transmembrane region" description="Helical" evidence="7">
    <location>
        <begin position="12"/>
        <end position="36"/>
    </location>
</feature>
<dbReference type="InterPro" id="IPR037185">
    <property type="entry name" value="EmrE-like"/>
</dbReference>
<reference evidence="9 10" key="1">
    <citation type="submission" date="2020-02" db="EMBL/GenBank/DDBJ databases">
        <authorList>
            <person name="Li X.-J."/>
            <person name="Han X.-M."/>
        </authorList>
    </citation>
    <scope>NUCLEOTIDE SEQUENCE [LARGE SCALE GENOMIC DNA]</scope>
    <source>
        <strain evidence="9 10">CCTCC AB 2017055</strain>
    </source>
</reference>
<evidence type="ECO:0000256" key="6">
    <source>
        <dbReference type="SAM" id="MobiDB-lite"/>
    </source>
</evidence>
<keyword evidence="5 7" id="KW-0472">Membrane</keyword>
<evidence type="ECO:0000259" key="8">
    <source>
        <dbReference type="Pfam" id="PF00892"/>
    </source>
</evidence>
<keyword evidence="3 7" id="KW-0812">Transmembrane</keyword>
<evidence type="ECO:0000256" key="5">
    <source>
        <dbReference type="ARBA" id="ARBA00023136"/>
    </source>
</evidence>
<dbReference type="SUPFAM" id="SSF103481">
    <property type="entry name" value="Multidrug resistance efflux transporter EmrE"/>
    <property type="match status" value="2"/>
</dbReference>
<dbReference type="GO" id="GO:0016020">
    <property type="term" value="C:membrane"/>
    <property type="evidence" value="ECO:0007669"/>
    <property type="project" value="UniProtKB-SubCell"/>
</dbReference>
<dbReference type="EMBL" id="JAAGOA010000002">
    <property type="protein sequence ID" value="NED99124.1"/>
    <property type="molecule type" value="Genomic_DNA"/>
</dbReference>
<feature type="transmembrane region" description="Helical" evidence="7">
    <location>
        <begin position="162"/>
        <end position="183"/>
    </location>
</feature>
<dbReference type="Pfam" id="PF00892">
    <property type="entry name" value="EamA"/>
    <property type="match status" value="2"/>
</dbReference>
<dbReference type="PANTHER" id="PTHR32322:SF2">
    <property type="entry name" value="EAMA DOMAIN-CONTAINING PROTEIN"/>
    <property type="match status" value="1"/>
</dbReference>
<evidence type="ECO:0000256" key="4">
    <source>
        <dbReference type="ARBA" id="ARBA00022989"/>
    </source>
</evidence>
<feature type="transmembrane region" description="Helical" evidence="7">
    <location>
        <begin position="277"/>
        <end position="296"/>
    </location>
</feature>
<keyword evidence="10" id="KW-1185">Reference proteome</keyword>
<evidence type="ECO:0000256" key="1">
    <source>
        <dbReference type="ARBA" id="ARBA00004141"/>
    </source>
</evidence>
<proteinExistence type="inferred from homology"/>
<feature type="domain" description="EamA" evidence="8">
    <location>
        <begin position="20"/>
        <end position="152"/>
    </location>
</feature>
<comment type="subcellular location">
    <subcellularLocation>
        <location evidence="1">Membrane</location>
        <topology evidence="1">Multi-pass membrane protein</topology>
    </subcellularLocation>
</comment>
<evidence type="ECO:0000256" key="2">
    <source>
        <dbReference type="ARBA" id="ARBA00007362"/>
    </source>
</evidence>
<keyword evidence="4 7" id="KW-1133">Transmembrane helix</keyword>
<dbReference type="Proteomes" id="UP000475214">
    <property type="component" value="Unassembled WGS sequence"/>
</dbReference>
<dbReference type="InterPro" id="IPR050638">
    <property type="entry name" value="AA-Vitamin_Transporters"/>
</dbReference>
<dbReference type="AlphaFoldDB" id="A0A6L9S0Z6"/>
<gene>
    <name evidence="9" type="ORF">G1H10_02970</name>
</gene>
<comment type="similarity">
    <text evidence="2">Belongs to the EamA transporter family.</text>
</comment>
<feature type="domain" description="EamA" evidence="8">
    <location>
        <begin position="175"/>
        <end position="294"/>
    </location>
</feature>
<feature type="transmembrane region" description="Helical" evidence="7">
    <location>
        <begin position="81"/>
        <end position="100"/>
    </location>
</feature>
<dbReference type="InterPro" id="IPR000620">
    <property type="entry name" value="EamA_dom"/>
</dbReference>
<feature type="compositionally biased region" description="Basic and acidic residues" evidence="6">
    <location>
        <begin position="310"/>
        <end position="328"/>
    </location>
</feature>
<feature type="transmembrane region" description="Helical" evidence="7">
    <location>
        <begin position="254"/>
        <end position="271"/>
    </location>
</feature>
<name>A0A6L9S0Z6_9ACTN</name>
<feature type="region of interest" description="Disordered" evidence="6">
    <location>
        <begin position="303"/>
        <end position="353"/>
    </location>
</feature>
<comment type="caution">
    <text evidence="9">The sequence shown here is derived from an EMBL/GenBank/DDBJ whole genome shotgun (WGS) entry which is preliminary data.</text>
</comment>
<sequence>MKSAQVSGQHRTATAVGATTCAIGMTIVGTSIAIAPTLEDYPVLAGQAWRYLLAGLILLAILIIRSPAAVVGVLRVTPANALRLIAIAATGLAAFNWLLIEGTRHADPAFMAAVVGAAPLILALLGPATRGDSIRRHTVAGSACVVTGIVLVHGATGAPLFAWPYALAFLACEVGFTLLAVPVLKELTPLQLSTGTCLIAAPMLAAVSLVTGERIVQAPTSSETLALLYMAVGTTAIAFLLWYSGVARLGADRAGLFIGIMPISGYLAGLMLGNSAWAIPAMTGVLLCGAGIALGLGRSRSAAEPLEAPDGERQEDRRDDDRPDDRHQQGVLLDPGVAESDRVTEQIPGGGHG</sequence>
<evidence type="ECO:0000313" key="9">
    <source>
        <dbReference type="EMBL" id="NED99124.1"/>
    </source>
</evidence>
<organism evidence="9 10">
    <name type="scientific">Phytoactinopolyspora halotolerans</name>
    <dbReference type="NCBI Taxonomy" id="1981512"/>
    <lineage>
        <taxon>Bacteria</taxon>
        <taxon>Bacillati</taxon>
        <taxon>Actinomycetota</taxon>
        <taxon>Actinomycetes</taxon>
        <taxon>Jiangellales</taxon>
        <taxon>Jiangellaceae</taxon>
        <taxon>Phytoactinopolyspora</taxon>
    </lineage>
</organism>
<protein>
    <submittedName>
        <fullName evidence="9">DMT family transporter</fullName>
    </submittedName>
</protein>
<evidence type="ECO:0000313" key="10">
    <source>
        <dbReference type="Proteomes" id="UP000475214"/>
    </source>
</evidence>
<feature type="transmembrane region" description="Helical" evidence="7">
    <location>
        <begin position="48"/>
        <end position="74"/>
    </location>
</feature>
<feature type="transmembrane region" description="Helical" evidence="7">
    <location>
        <begin position="138"/>
        <end position="156"/>
    </location>
</feature>
<accession>A0A6L9S0Z6</accession>